<evidence type="ECO:0000256" key="6">
    <source>
        <dbReference type="ARBA" id="ARBA00022989"/>
    </source>
</evidence>
<feature type="transmembrane region" description="Helical" evidence="8">
    <location>
        <begin position="12"/>
        <end position="28"/>
    </location>
</feature>
<name>A0A1M6MA96_9FIRM</name>
<keyword evidence="3" id="KW-0813">Transport</keyword>
<protein>
    <submittedName>
        <fullName evidence="9">Predicted PurR-regulated permease PerM</fullName>
    </submittedName>
</protein>
<evidence type="ECO:0000256" key="3">
    <source>
        <dbReference type="ARBA" id="ARBA00022448"/>
    </source>
</evidence>
<comment type="subcellular location">
    <subcellularLocation>
        <location evidence="1">Cell membrane</location>
        <topology evidence="1">Multi-pass membrane protein</topology>
    </subcellularLocation>
</comment>
<feature type="transmembrane region" description="Helical" evidence="8">
    <location>
        <begin position="338"/>
        <end position="371"/>
    </location>
</feature>
<evidence type="ECO:0000256" key="2">
    <source>
        <dbReference type="ARBA" id="ARBA00009773"/>
    </source>
</evidence>
<evidence type="ECO:0000256" key="7">
    <source>
        <dbReference type="ARBA" id="ARBA00023136"/>
    </source>
</evidence>
<evidence type="ECO:0000313" key="10">
    <source>
        <dbReference type="Proteomes" id="UP000183975"/>
    </source>
</evidence>
<accession>A0A1M6MA96</accession>
<evidence type="ECO:0000313" key="9">
    <source>
        <dbReference type="EMBL" id="SHJ80415.1"/>
    </source>
</evidence>
<dbReference type="PANTHER" id="PTHR21716">
    <property type="entry name" value="TRANSMEMBRANE PROTEIN"/>
    <property type="match status" value="1"/>
</dbReference>
<feature type="transmembrane region" description="Helical" evidence="8">
    <location>
        <begin position="307"/>
        <end position="326"/>
    </location>
</feature>
<gene>
    <name evidence="9" type="ORF">SAMN02745138_00544</name>
</gene>
<dbReference type="Pfam" id="PF01594">
    <property type="entry name" value="AI-2E_transport"/>
    <property type="match status" value="1"/>
</dbReference>
<dbReference type="GO" id="GO:0055085">
    <property type="term" value="P:transmembrane transport"/>
    <property type="evidence" value="ECO:0007669"/>
    <property type="project" value="TreeGrafter"/>
</dbReference>
<dbReference type="RefSeq" id="WP_072848932.1">
    <property type="nucleotide sequence ID" value="NZ_FRAH01000006.1"/>
</dbReference>
<feature type="transmembrane region" description="Helical" evidence="8">
    <location>
        <begin position="85"/>
        <end position="110"/>
    </location>
</feature>
<sequence length="387" mass="42893">MSLDKENMKKICLLIVFTLAVFVGLWRLEAVIAAISFLGGILAPFILGGAIAFILSVPMNRIEITICKLCSKDSNEKRQRKREKFLRPFSMILTLVFVIAVLALAVLVIFPELGRTVSGLGRTIQANVPVLLDKLEELFHNNKEISYWLSNLDLNWDEIIRKATNIFQSGADIILGSTFSVVQSIFSGVTTFIIGFVFACYILIQKEKLGRQCRKLLFAYLKKQQAERVLEIASLTHRTFAKFLTGQCLEAVILGTMFFVAMTLLRFPYALLVGVLIAITALIPIFGAFIGCVVAAFLILMVSPMQALAFIVLFLVLQQLEGNLIYPHVVGGSVGLPSIWVLVAVTVGGSLMGIVGMLIFIPLMSVLYTLLRQDVVKRLEKKQLDIS</sequence>
<proteinExistence type="inferred from homology"/>
<feature type="transmembrane region" description="Helical" evidence="8">
    <location>
        <begin position="185"/>
        <end position="204"/>
    </location>
</feature>
<evidence type="ECO:0000256" key="5">
    <source>
        <dbReference type="ARBA" id="ARBA00022692"/>
    </source>
</evidence>
<dbReference type="Proteomes" id="UP000183975">
    <property type="component" value="Unassembled WGS sequence"/>
</dbReference>
<keyword evidence="5 8" id="KW-0812">Transmembrane</keyword>
<evidence type="ECO:0000256" key="8">
    <source>
        <dbReference type="SAM" id="Phobius"/>
    </source>
</evidence>
<evidence type="ECO:0000256" key="4">
    <source>
        <dbReference type="ARBA" id="ARBA00022475"/>
    </source>
</evidence>
<dbReference type="PANTHER" id="PTHR21716:SF53">
    <property type="entry name" value="PERMEASE PERM-RELATED"/>
    <property type="match status" value="1"/>
</dbReference>
<feature type="transmembrane region" description="Helical" evidence="8">
    <location>
        <begin position="248"/>
        <end position="269"/>
    </location>
</feature>
<dbReference type="GO" id="GO:0005886">
    <property type="term" value="C:plasma membrane"/>
    <property type="evidence" value="ECO:0007669"/>
    <property type="project" value="UniProtKB-SubCell"/>
</dbReference>
<reference evidence="9 10" key="1">
    <citation type="submission" date="2016-11" db="EMBL/GenBank/DDBJ databases">
        <authorList>
            <person name="Jaros S."/>
            <person name="Januszkiewicz K."/>
            <person name="Wedrychowicz H."/>
        </authorList>
    </citation>
    <scope>NUCLEOTIDE SEQUENCE [LARGE SCALE GENOMIC DNA]</scope>
    <source>
        <strain evidence="9 10">DSM 14214</strain>
    </source>
</reference>
<dbReference type="InterPro" id="IPR002549">
    <property type="entry name" value="AI-2E-like"/>
</dbReference>
<evidence type="ECO:0000256" key="1">
    <source>
        <dbReference type="ARBA" id="ARBA00004651"/>
    </source>
</evidence>
<dbReference type="OrthoDB" id="9793390at2"/>
<dbReference type="AlphaFoldDB" id="A0A1M6MA96"/>
<dbReference type="EMBL" id="FRAH01000006">
    <property type="protein sequence ID" value="SHJ80415.1"/>
    <property type="molecule type" value="Genomic_DNA"/>
</dbReference>
<organism evidence="9 10">
    <name type="scientific">Anaerotignum lactatifermentans DSM 14214</name>
    <dbReference type="NCBI Taxonomy" id="1121323"/>
    <lineage>
        <taxon>Bacteria</taxon>
        <taxon>Bacillati</taxon>
        <taxon>Bacillota</taxon>
        <taxon>Clostridia</taxon>
        <taxon>Lachnospirales</taxon>
        <taxon>Anaerotignaceae</taxon>
        <taxon>Anaerotignum</taxon>
    </lineage>
</organism>
<comment type="similarity">
    <text evidence="2">Belongs to the autoinducer-2 exporter (AI-2E) (TC 2.A.86) family.</text>
</comment>
<keyword evidence="4" id="KW-1003">Cell membrane</keyword>
<keyword evidence="10" id="KW-1185">Reference proteome</keyword>
<keyword evidence="7 8" id="KW-0472">Membrane</keyword>
<feature type="transmembrane region" description="Helical" evidence="8">
    <location>
        <begin position="275"/>
        <end position="300"/>
    </location>
</feature>
<feature type="transmembrane region" description="Helical" evidence="8">
    <location>
        <begin position="34"/>
        <end position="55"/>
    </location>
</feature>
<keyword evidence="6 8" id="KW-1133">Transmembrane helix</keyword>